<protein>
    <submittedName>
        <fullName evidence="1">Uncharacterized protein</fullName>
    </submittedName>
</protein>
<proteinExistence type="predicted"/>
<dbReference type="Proteomes" id="UP001152484">
    <property type="component" value="Unassembled WGS sequence"/>
</dbReference>
<name>A0A9P1EQ62_CUSEU</name>
<evidence type="ECO:0000313" key="1">
    <source>
        <dbReference type="EMBL" id="CAH9120077.1"/>
    </source>
</evidence>
<dbReference type="AlphaFoldDB" id="A0A9P1EQ62"/>
<comment type="caution">
    <text evidence="1">The sequence shown here is derived from an EMBL/GenBank/DDBJ whole genome shotgun (WGS) entry which is preliminary data.</text>
</comment>
<dbReference type="EMBL" id="CAMAPE010000082">
    <property type="protein sequence ID" value="CAH9120077.1"/>
    <property type="molecule type" value="Genomic_DNA"/>
</dbReference>
<accession>A0A9P1EQ62</accession>
<reference evidence="1" key="1">
    <citation type="submission" date="2022-07" db="EMBL/GenBank/DDBJ databases">
        <authorList>
            <person name="Macas J."/>
            <person name="Novak P."/>
            <person name="Neumann P."/>
        </authorList>
    </citation>
    <scope>NUCLEOTIDE SEQUENCE</scope>
</reference>
<sequence>MLDPRPVTPVFSSILKTWTEAPFESGARPTTDNSCGESQIAVQTTSANFSSFTWANLLRPETKNLKDKVKTGQVNYDSALDQAELIRAELIQATRDVLPNNAEKFIFYGEEGFDSIKIGSSLSPDSPSVMEELTFSKLKNSHCSGLISTLKF</sequence>
<evidence type="ECO:0000313" key="2">
    <source>
        <dbReference type="Proteomes" id="UP001152484"/>
    </source>
</evidence>
<organism evidence="1 2">
    <name type="scientific">Cuscuta europaea</name>
    <name type="common">European dodder</name>
    <dbReference type="NCBI Taxonomy" id="41803"/>
    <lineage>
        <taxon>Eukaryota</taxon>
        <taxon>Viridiplantae</taxon>
        <taxon>Streptophyta</taxon>
        <taxon>Embryophyta</taxon>
        <taxon>Tracheophyta</taxon>
        <taxon>Spermatophyta</taxon>
        <taxon>Magnoliopsida</taxon>
        <taxon>eudicotyledons</taxon>
        <taxon>Gunneridae</taxon>
        <taxon>Pentapetalae</taxon>
        <taxon>asterids</taxon>
        <taxon>lamiids</taxon>
        <taxon>Solanales</taxon>
        <taxon>Convolvulaceae</taxon>
        <taxon>Cuscuteae</taxon>
        <taxon>Cuscuta</taxon>
        <taxon>Cuscuta subgen. Cuscuta</taxon>
    </lineage>
</organism>
<keyword evidence="2" id="KW-1185">Reference proteome</keyword>
<gene>
    <name evidence="1" type="ORF">CEURO_LOCUS22591</name>
</gene>